<comment type="similarity">
    <text evidence="1 3">Belongs to the short-chain dehydrogenases/reductases (SDR) family.</text>
</comment>
<dbReference type="InterPro" id="IPR002347">
    <property type="entry name" value="SDR_fam"/>
</dbReference>
<dbReference type="OrthoDB" id="9810734at2"/>
<dbReference type="RefSeq" id="WP_125486804.1">
    <property type="nucleotide sequence ID" value="NZ_RSDW01000001.1"/>
</dbReference>
<name>A0A428MNG3_9BACT</name>
<organism evidence="4 5">
    <name type="scientific">Edaphobacter aggregans</name>
    <dbReference type="NCBI Taxonomy" id="570835"/>
    <lineage>
        <taxon>Bacteria</taxon>
        <taxon>Pseudomonadati</taxon>
        <taxon>Acidobacteriota</taxon>
        <taxon>Terriglobia</taxon>
        <taxon>Terriglobales</taxon>
        <taxon>Acidobacteriaceae</taxon>
        <taxon>Edaphobacter</taxon>
    </lineage>
</organism>
<evidence type="ECO:0000256" key="1">
    <source>
        <dbReference type="ARBA" id="ARBA00006484"/>
    </source>
</evidence>
<keyword evidence="5" id="KW-1185">Reference proteome</keyword>
<dbReference type="Pfam" id="PF00106">
    <property type="entry name" value="adh_short"/>
    <property type="match status" value="1"/>
</dbReference>
<dbReference type="PRINTS" id="PR00081">
    <property type="entry name" value="GDHRDH"/>
</dbReference>
<proteinExistence type="inferred from homology"/>
<dbReference type="PROSITE" id="PS00061">
    <property type="entry name" value="ADH_SHORT"/>
    <property type="match status" value="1"/>
</dbReference>
<keyword evidence="2" id="KW-0560">Oxidoreductase</keyword>
<protein>
    <submittedName>
        <fullName evidence="4">Putative oxidoreductase</fullName>
    </submittedName>
</protein>
<dbReference type="InterPro" id="IPR020904">
    <property type="entry name" value="Sc_DH/Rdtase_CS"/>
</dbReference>
<gene>
    <name evidence="4" type="ORF">EDE15_4010</name>
</gene>
<evidence type="ECO:0000313" key="5">
    <source>
        <dbReference type="Proteomes" id="UP000269669"/>
    </source>
</evidence>
<dbReference type="PANTHER" id="PTHR44169">
    <property type="entry name" value="NADPH-DEPENDENT 1-ACYLDIHYDROXYACETONE PHOSPHATE REDUCTASE"/>
    <property type="match status" value="1"/>
</dbReference>
<evidence type="ECO:0000313" key="4">
    <source>
        <dbReference type="EMBL" id="RSL18439.1"/>
    </source>
</evidence>
<dbReference type="SUPFAM" id="SSF51735">
    <property type="entry name" value="NAD(P)-binding Rossmann-fold domains"/>
    <property type="match status" value="1"/>
</dbReference>
<dbReference type="EMBL" id="RSDW01000001">
    <property type="protein sequence ID" value="RSL18439.1"/>
    <property type="molecule type" value="Genomic_DNA"/>
</dbReference>
<reference evidence="4 5" key="1">
    <citation type="submission" date="2018-12" db="EMBL/GenBank/DDBJ databases">
        <title>Sequencing of bacterial isolates from soil warming experiment in Harvard Forest, Massachusetts, USA.</title>
        <authorList>
            <person name="Deangelis K."/>
        </authorList>
    </citation>
    <scope>NUCLEOTIDE SEQUENCE [LARGE SCALE GENOMIC DNA]</scope>
    <source>
        <strain evidence="4 5">EB153</strain>
    </source>
</reference>
<dbReference type="InterPro" id="IPR036291">
    <property type="entry name" value="NAD(P)-bd_dom_sf"/>
</dbReference>
<dbReference type="PRINTS" id="PR00080">
    <property type="entry name" value="SDRFAMILY"/>
</dbReference>
<evidence type="ECO:0000256" key="2">
    <source>
        <dbReference type="ARBA" id="ARBA00023002"/>
    </source>
</evidence>
<sequence>MELTGNTIFITGGGSGIGRALAEALHQRGNKVIISGRRKANLAATIEANPGMDSIELDIADPASIRRVSAELISRYPKLNVLINNAGIMYVDEVAGNVDDELISSTITTNLIGPIRLTGSLIEHLKKQESAAVLNVSSVLGFVPMAIAAVYSSTKAALHSYSQSLRFKLRKTRVRVLEVIPPWVRTELLNSSEESRAMPLDEFLMETMEVLETDADEIMVARAKFLRDQAGPNESAFVNTFNERFELQGPPDAAPVQEIVSGD</sequence>
<evidence type="ECO:0000256" key="3">
    <source>
        <dbReference type="RuleBase" id="RU000363"/>
    </source>
</evidence>
<dbReference type="Proteomes" id="UP000269669">
    <property type="component" value="Unassembled WGS sequence"/>
</dbReference>
<accession>A0A428MNG3</accession>
<dbReference type="PANTHER" id="PTHR44169:SF6">
    <property type="entry name" value="NADPH-DEPENDENT 1-ACYLDIHYDROXYACETONE PHOSPHATE REDUCTASE"/>
    <property type="match status" value="1"/>
</dbReference>
<dbReference type="AlphaFoldDB" id="A0A428MNG3"/>
<dbReference type="GO" id="GO:0016491">
    <property type="term" value="F:oxidoreductase activity"/>
    <property type="evidence" value="ECO:0007669"/>
    <property type="project" value="UniProtKB-KW"/>
</dbReference>
<dbReference type="Gene3D" id="3.40.50.720">
    <property type="entry name" value="NAD(P)-binding Rossmann-like Domain"/>
    <property type="match status" value="1"/>
</dbReference>
<comment type="caution">
    <text evidence="4">The sequence shown here is derived from an EMBL/GenBank/DDBJ whole genome shotgun (WGS) entry which is preliminary data.</text>
</comment>